<reference evidence="2 3" key="1">
    <citation type="journal article" date="2015" name="Microbiome">
        <title>Genomic resolution of linkages in carbon, nitrogen, and sulfur cycling among widespread estuary sediment bacteria.</title>
        <authorList>
            <person name="Baker B.J."/>
            <person name="Lazar C.S."/>
            <person name="Teske A.P."/>
            <person name="Dick G.J."/>
        </authorList>
    </citation>
    <scope>NUCLEOTIDE SEQUENCE [LARGE SCALE GENOMIC DNA]</scope>
    <source>
        <strain evidence="2">SM23_60</strain>
    </source>
</reference>
<evidence type="ECO:0000313" key="3">
    <source>
        <dbReference type="Proteomes" id="UP000051096"/>
    </source>
</evidence>
<proteinExistence type="predicted"/>
<sequence>MKAIIIYWSKTGNTEKVARAIHEGLVEAGVEVSLRKVIDAKDVDFFAYDLVCLGFPSYQWSPPRPVTKFLKNKFALYHEQDRIKASSPKVAGKNALIFCTYSGPHTGIREATPAGLYAGQFFEHMGFTVLDEWYIIGEYHGWEEGSTKGRLGDIRGRPNREDLHKVKQDTINLVKKIVESTK</sequence>
<dbReference type="InterPro" id="IPR029039">
    <property type="entry name" value="Flavoprotein-like_sf"/>
</dbReference>
<feature type="domain" description="Flavodoxin-like" evidence="1">
    <location>
        <begin position="3"/>
        <end position="174"/>
    </location>
</feature>
<organism evidence="2 3">
    <name type="scientific">candidate division WOR_3 bacterium SM23_60</name>
    <dbReference type="NCBI Taxonomy" id="1703780"/>
    <lineage>
        <taxon>Bacteria</taxon>
        <taxon>Bacteria division WOR-3</taxon>
    </lineage>
</organism>
<comment type="caution">
    <text evidence="2">The sequence shown here is derived from an EMBL/GenBank/DDBJ whole genome shotgun (WGS) entry which is preliminary data.</text>
</comment>
<accession>A0A0S8G3W4</accession>
<dbReference type="InterPro" id="IPR001226">
    <property type="entry name" value="Flavodoxin_CS"/>
</dbReference>
<dbReference type="Proteomes" id="UP000051096">
    <property type="component" value="Unassembled WGS sequence"/>
</dbReference>
<dbReference type="InterPro" id="IPR008254">
    <property type="entry name" value="Flavodoxin/NO_synth"/>
</dbReference>
<gene>
    <name evidence="2" type="ORF">AMJ87_13660</name>
</gene>
<name>A0A0S8G3W4_UNCW3</name>
<dbReference type="GO" id="GO:0009055">
    <property type="term" value="F:electron transfer activity"/>
    <property type="evidence" value="ECO:0007669"/>
    <property type="project" value="InterPro"/>
</dbReference>
<dbReference type="PROSITE" id="PS50902">
    <property type="entry name" value="FLAVODOXIN_LIKE"/>
    <property type="match status" value="1"/>
</dbReference>
<dbReference type="GO" id="GO:0010181">
    <property type="term" value="F:FMN binding"/>
    <property type="evidence" value="ECO:0007669"/>
    <property type="project" value="InterPro"/>
</dbReference>
<evidence type="ECO:0000259" key="1">
    <source>
        <dbReference type="PROSITE" id="PS50902"/>
    </source>
</evidence>
<dbReference type="SUPFAM" id="SSF52218">
    <property type="entry name" value="Flavoproteins"/>
    <property type="match status" value="1"/>
</dbReference>
<protein>
    <recommendedName>
        <fullName evidence="1">Flavodoxin-like domain-containing protein</fullName>
    </recommendedName>
</protein>
<dbReference type="PROSITE" id="PS00201">
    <property type="entry name" value="FLAVODOXIN"/>
    <property type="match status" value="1"/>
</dbReference>
<dbReference type="AlphaFoldDB" id="A0A0S8G3W4"/>
<dbReference type="Gene3D" id="3.40.50.360">
    <property type="match status" value="1"/>
</dbReference>
<evidence type="ECO:0000313" key="2">
    <source>
        <dbReference type="EMBL" id="KPK67249.1"/>
    </source>
</evidence>
<dbReference type="EMBL" id="LJUO01000232">
    <property type="protein sequence ID" value="KPK67249.1"/>
    <property type="molecule type" value="Genomic_DNA"/>
</dbReference>
<dbReference type="Pfam" id="PF00258">
    <property type="entry name" value="Flavodoxin_1"/>
    <property type="match status" value="1"/>
</dbReference>